<evidence type="ECO:0000256" key="1">
    <source>
        <dbReference type="SAM" id="MobiDB-lite"/>
    </source>
</evidence>
<feature type="region of interest" description="Disordered" evidence="1">
    <location>
        <begin position="207"/>
        <end position="299"/>
    </location>
</feature>
<protein>
    <submittedName>
        <fullName evidence="3">Uncharacterized protein</fullName>
    </submittedName>
</protein>
<name>A0A8I2Z0A5_9AGAM</name>
<feature type="transmembrane region" description="Helical" evidence="2">
    <location>
        <begin position="98"/>
        <end position="119"/>
    </location>
</feature>
<accession>A0A8I2Z0A5</accession>
<keyword evidence="4" id="KW-1185">Reference proteome</keyword>
<feature type="compositionally biased region" description="Basic and acidic residues" evidence="1">
    <location>
        <begin position="290"/>
        <end position="299"/>
    </location>
</feature>
<dbReference type="AlphaFoldDB" id="A0A8I2Z0A5"/>
<dbReference type="Proteomes" id="UP000683000">
    <property type="component" value="Unassembled WGS sequence"/>
</dbReference>
<dbReference type="OrthoDB" id="3352285at2759"/>
<evidence type="ECO:0000313" key="4">
    <source>
        <dbReference type="Proteomes" id="UP000683000"/>
    </source>
</evidence>
<reference evidence="3" key="1">
    <citation type="submission" date="2021-03" db="EMBL/GenBank/DDBJ databases">
        <title>Evolutionary innovations through gain and loss of genes in the ectomycorrhizal Boletales.</title>
        <authorList>
            <person name="Wu G."/>
            <person name="Miyauchi S."/>
            <person name="Morin E."/>
            <person name="Yang Z.-L."/>
            <person name="Xu J."/>
            <person name="Martin F.M."/>
        </authorList>
    </citation>
    <scope>NUCLEOTIDE SEQUENCE</scope>
    <source>
        <strain evidence="3">BR01</strain>
    </source>
</reference>
<feature type="transmembrane region" description="Helical" evidence="2">
    <location>
        <begin position="177"/>
        <end position="198"/>
    </location>
</feature>
<feature type="compositionally biased region" description="Pro residues" evidence="1">
    <location>
        <begin position="240"/>
        <end position="251"/>
    </location>
</feature>
<comment type="caution">
    <text evidence="3">The sequence shown here is derived from an EMBL/GenBank/DDBJ whole genome shotgun (WGS) entry which is preliminary data.</text>
</comment>
<organism evidence="3 4">
    <name type="scientific">Boletus reticuloceps</name>
    <dbReference type="NCBI Taxonomy" id="495285"/>
    <lineage>
        <taxon>Eukaryota</taxon>
        <taxon>Fungi</taxon>
        <taxon>Dikarya</taxon>
        <taxon>Basidiomycota</taxon>
        <taxon>Agaricomycotina</taxon>
        <taxon>Agaricomycetes</taxon>
        <taxon>Agaricomycetidae</taxon>
        <taxon>Boletales</taxon>
        <taxon>Boletineae</taxon>
        <taxon>Boletaceae</taxon>
        <taxon>Boletoideae</taxon>
        <taxon>Boletus</taxon>
    </lineage>
</organism>
<sequence length="299" mass="32502">MSFKRTPPTDAPPAYRYVSRVYGRNLRPVVIAISVITALWALAWTVSSFKALKLADSDGLPKLAPLAIAQGVIYAVACAFQTFGIVAAVLQRFTLVKIYAFLCAMSTLLVAGVGIMRVVTHFVFKSDLLTECTILAQTGSINSVFGIWGSNPSSSLNAAQAAEYCNDEWNHDSWVEIIAVIFGILLGLLFTSIAFAYYRQVLDPTSPANASRLPSDSARQDGYPTHYNPPYDGSSYTPVYSPPPGPPPTDSKPPEYKRGSYLSTGVDKDAKASDPFSDYDGPSIPMPTHWVEDRDASRV</sequence>
<evidence type="ECO:0000313" key="3">
    <source>
        <dbReference type="EMBL" id="KAG6380353.1"/>
    </source>
</evidence>
<feature type="transmembrane region" description="Helical" evidence="2">
    <location>
        <begin position="67"/>
        <end position="91"/>
    </location>
</feature>
<keyword evidence="2" id="KW-0812">Transmembrane</keyword>
<keyword evidence="2" id="KW-0472">Membrane</keyword>
<gene>
    <name evidence="3" type="ORF">JVT61DRAFT_8465</name>
</gene>
<dbReference type="EMBL" id="JAGFBS010000003">
    <property type="protein sequence ID" value="KAG6380353.1"/>
    <property type="molecule type" value="Genomic_DNA"/>
</dbReference>
<proteinExistence type="predicted"/>
<feature type="transmembrane region" description="Helical" evidence="2">
    <location>
        <begin position="29"/>
        <end position="47"/>
    </location>
</feature>
<keyword evidence="2" id="KW-1133">Transmembrane helix</keyword>
<evidence type="ECO:0000256" key="2">
    <source>
        <dbReference type="SAM" id="Phobius"/>
    </source>
</evidence>